<gene>
    <name evidence="2" type="ORF">SAMN05444349_15417</name>
</gene>
<proteinExistence type="predicted"/>
<accession>A0A1M5G1Y2</accession>
<organism evidence="2 3">
    <name type="scientific">Bacteroides faecichinchillae</name>
    <dbReference type="NCBI Taxonomy" id="871325"/>
    <lineage>
        <taxon>Bacteria</taxon>
        <taxon>Pseudomonadati</taxon>
        <taxon>Bacteroidota</taxon>
        <taxon>Bacteroidia</taxon>
        <taxon>Bacteroidales</taxon>
        <taxon>Bacteroidaceae</taxon>
        <taxon>Bacteroides</taxon>
    </lineage>
</organism>
<dbReference type="STRING" id="871325.SAMN05444349_15417"/>
<dbReference type="Proteomes" id="UP000184436">
    <property type="component" value="Unassembled WGS sequence"/>
</dbReference>
<dbReference type="InterPro" id="IPR007345">
    <property type="entry name" value="Polysacch_pyruvyl_Trfase"/>
</dbReference>
<sequence length="216" mass="24923">MRTASFITVHVGFNFGSKLQAIATAEVLKKMGYQPTCVNYVPPRVTYRRYWKQAITNPIKFPWRLIYYPILLVTGHGFDRYLNRYCKVSKPIYMGDNFKEKCPKADVYVSGSDQLWNCKHNEGNDTHYFFDGIEGKKIAFASSIGMTKLPEDYAKYMKEQLSQYRAISVREASAVELLKGMGISSTHVLDPTFMLDKEEWKPFASKRLVKEKVLLS</sequence>
<feature type="domain" description="Polysaccharide pyruvyl transferase" evidence="1">
    <location>
        <begin position="14"/>
        <end position="206"/>
    </location>
</feature>
<dbReference type="GO" id="GO:0016740">
    <property type="term" value="F:transferase activity"/>
    <property type="evidence" value="ECO:0007669"/>
    <property type="project" value="UniProtKB-KW"/>
</dbReference>
<dbReference type="Pfam" id="PF04230">
    <property type="entry name" value="PS_pyruv_trans"/>
    <property type="match status" value="1"/>
</dbReference>
<dbReference type="AlphaFoldDB" id="A0A1M5G1Y2"/>
<protein>
    <submittedName>
        <fullName evidence="2">Polysaccharide pyruvyl transferase</fullName>
    </submittedName>
</protein>
<dbReference type="RefSeq" id="WP_073350449.1">
    <property type="nucleotide sequence ID" value="NZ_FQVD01000054.1"/>
</dbReference>
<keyword evidence="3" id="KW-1185">Reference proteome</keyword>
<name>A0A1M5G1Y2_9BACE</name>
<evidence type="ECO:0000313" key="2">
    <source>
        <dbReference type="EMBL" id="SHF97837.1"/>
    </source>
</evidence>
<reference evidence="2 3" key="1">
    <citation type="submission" date="2016-11" db="EMBL/GenBank/DDBJ databases">
        <authorList>
            <person name="Jaros S."/>
            <person name="Januszkiewicz K."/>
            <person name="Wedrychowicz H."/>
        </authorList>
    </citation>
    <scope>NUCLEOTIDE SEQUENCE [LARGE SCALE GENOMIC DNA]</scope>
    <source>
        <strain evidence="2 3">DSM 26883</strain>
    </source>
</reference>
<evidence type="ECO:0000259" key="1">
    <source>
        <dbReference type="Pfam" id="PF04230"/>
    </source>
</evidence>
<evidence type="ECO:0000313" key="3">
    <source>
        <dbReference type="Proteomes" id="UP000184436"/>
    </source>
</evidence>
<keyword evidence="2" id="KW-0808">Transferase</keyword>
<dbReference type="EMBL" id="FQVD01000054">
    <property type="protein sequence ID" value="SHF97837.1"/>
    <property type="molecule type" value="Genomic_DNA"/>
</dbReference>
<dbReference type="OrthoDB" id="9799278at2"/>